<keyword evidence="13" id="KW-0443">Lipid metabolism</keyword>
<evidence type="ECO:0000256" key="5">
    <source>
        <dbReference type="ARBA" id="ARBA00010441"/>
    </source>
</evidence>
<evidence type="ECO:0000256" key="6">
    <source>
        <dbReference type="ARBA" id="ARBA00013170"/>
    </source>
</evidence>
<evidence type="ECO:0000256" key="10">
    <source>
        <dbReference type="ARBA" id="ARBA00022679"/>
    </source>
</evidence>
<evidence type="ECO:0000256" key="14">
    <source>
        <dbReference type="ARBA" id="ARBA00023136"/>
    </source>
</evidence>
<keyword evidence="8" id="KW-1003">Cell membrane</keyword>
<dbReference type="InterPro" id="IPR000462">
    <property type="entry name" value="CDP-OH_P_trans"/>
</dbReference>
<dbReference type="InterPro" id="IPR004570">
    <property type="entry name" value="Phosphatidylglycerol_P_synth"/>
</dbReference>
<keyword evidence="10 19" id="KW-0808">Transferase</keyword>
<dbReference type="EMBL" id="JAFNJU010000001">
    <property type="protein sequence ID" value="MBO1263661.1"/>
    <property type="molecule type" value="Genomic_DNA"/>
</dbReference>
<sequence>MNLPNKLTLFRMFLVPVFLILISVGQIPFNVTLATIVFSIAAYTDHLDGKIARRDNLITNFGKFMDPLADKLLVTSALIALVEYNLIGAWVAVVIIAREFAVSGLRTIAANEGVVIAASIWGKIKTTTQIIAIISMLIHLISLKEEYLMDLFQRVPFLESFFSIFPPVVMYVAVFFTIMSGLDYFKNGWKFIDTNK</sequence>
<evidence type="ECO:0000256" key="8">
    <source>
        <dbReference type="ARBA" id="ARBA00022475"/>
    </source>
</evidence>
<comment type="catalytic activity">
    <reaction evidence="17">
        <text>a CDP-1,2-diacyl-sn-glycerol + sn-glycerol 3-phosphate = a 1,2-diacyl-sn-glycero-3-phospho-(1'-sn-glycero-3'-phosphate) + CMP + H(+)</text>
        <dbReference type="Rhea" id="RHEA:12593"/>
        <dbReference type="ChEBI" id="CHEBI:15378"/>
        <dbReference type="ChEBI" id="CHEBI:57597"/>
        <dbReference type="ChEBI" id="CHEBI:58332"/>
        <dbReference type="ChEBI" id="CHEBI:60110"/>
        <dbReference type="ChEBI" id="CHEBI:60377"/>
        <dbReference type="EC" id="2.7.8.5"/>
    </reaction>
</comment>
<dbReference type="PIRSF" id="PIRSF000847">
    <property type="entry name" value="Phos_ph_gly_syn"/>
    <property type="match status" value="1"/>
</dbReference>
<evidence type="ECO:0000256" key="12">
    <source>
        <dbReference type="ARBA" id="ARBA00022989"/>
    </source>
</evidence>
<evidence type="ECO:0000313" key="21">
    <source>
        <dbReference type="EMBL" id="MBO1263661.1"/>
    </source>
</evidence>
<dbReference type="GO" id="GO:0005886">
    <property type="term" value="C:plasma membrane"/>
    <property type="evidence" value="ECO:0007669"/>
    <property type="project" value="UniProtKB-SubCell"/>
</dbReference>
<evidence type="ECO:0000313" key="22">
    <source>
        <dbReference type="Proteomes" id="UP000664218"/>
    </source>
</evidence>
<evidence type="ECO:0000256" key="4">
    <source>
        <dbReference type="ARBA" id="ARBA00005189"/>
    </source>
</evidence>
<dbReference type="Pfam" id="PF01066">
    <property type="entry name" value="CDP-OH_P_transf"/>
    <property type="match status" value="1"/>
</dbReference>
<dbReference type="InterPro" id="IPR048254">
    <property type="entry name" value="CDP_ALCOHOL_P_TRANSF_CS"/>
</dbReference>
<comment type="subcellular location">
    <subcellularLocation>
        <location evidence="2">Cell membrane</location>
        <topology evidence="2">Multi-pass membrane protein</topology>
    </subcellularLocation>
</comment>
<evidence type="ECO:0000256" key="2">
    <source>
        <dbReference type="ARBA" id="ARBA00004651"/>
    </source>
</evidence>
<keyword evidence="16" id="KW-1208">Phospholipid metabolism</keyword>
<evidence type="ECO:0000256" key="15">
    <source>
        <dbReference type="ARBA" id="ARBA00023209"/>
    </source>
</evidence>
<evidence type="ECO:0000256" key="9">
    <source>
        <dbReference type="ARBA" id="ARBA00022516"/>
    </source>
</evidence>
<dbReference type="GO" id="GO:0046474">
    <property type="term" value="P:glycerophospholipid biosynthetic process"/>
    <property type="evidence" value="ECO:0007669"/>
    <property type="project" value="TreeGrafter"/>
</dbReference>
<proteinExistence type="inferred from homology"/>
<dbReference type="InterPro" id="IPR050324">
    <property type="entry name" value="CDP-alcohol_PTase-I"/>
</dbReference>
<keyword evidence="9" id="KW-0444">Lipid biosynthesis</keyword>
<feature type="transmembrane region" description="Helical" evidence="20">
    <location>
        <begin position="12"/>
        <end position="43"/>
    </location>
</feature>
<evidence type="ECO:0000256" key="16">
    <source>
        <dbReference type="ARBA" id="ARBA00023264"/>
    </source>
</evidence>
<evidence type="ECO:0000256" key="13">
    <source>
        <dbReference type="ARBA" id="ARBA00023098"/>
    </source>
</evidence>
<dbReference type="FunFam" id="1.20.120.1760:FF:000004">
    <property type="entry name" value="CDP-diacylglycerol--glycerol-3-phosphate 3-phosphatidyltransferase"/>
    <property type="match status" value="1"/>
</dbReference>
<dbReference type="Proteomes" id="UP000664218">
    <property type="component" value="Unassembled WGS sequence"/>
</dbReference>
<dbReference type="InterPro" id="IPR043130">
    <property type="entry name" value="CDP-OH_PTrfase_TM_dom"/>
</dbReference>
<organism evidence="21 22">
    <name type="scientific">Proteiniclasticum aestuarii</name>
    <dbReference type="NCBI Taxonomy" id="2817862"/>
    <lineage>
        <taxon>Bacteria</taxon>
        <taxon>Bacillati</taxon>
        <taxon>Bacillota</taxon>
        <taxon>Clostridia</taxon>
        <taxon>Eubacteriales</taxon>
        <taxon>Clostridiaceae</taxon>
        <taxon>Proteiniclasticum</taxon>
    </lineage>
</organism>
<keyword evidence="14 20" id="KW-0472">Membrane</keyword>
<dbReference type="RefSeq" id="WP_207598173.1">
    <property type="nucleotide sequence ID" value="NZ_JAFNJU010000001.1"/>
</dbReference>
<comment type="pathway">
    <text evidence="4">Lipid metabolism.</text>
</comment>
<evidence type="ECO:0000256" key="19">
    <source>
        <dbReference type="RuleBase" id="RU003750"/>
    </source>
</evidence>
<feature type="transmembrane region" description="Helical" evidence="20">
    <location>
        <begin position="72"/>
        <end position="97"/>
    </location>
</feature>
<evidence type="ECO:0000256" key="7">
    <source>
        <dbReference type="ARBA" id="ARBA00014944"/>
    </source>
</evidence>
<comment type="similarity">
    <text evidence="5 19">Belongs to the CDP-alcohol phosphatidyltransferase class-I family.</text>
</comment>
<keyword evidence="22" id="KW-1185">Reference proteome</keyword>
<keyword evidence="15" id="KW-0594">Phospholipid biosynthesis</keyword>
<comment type="function">
    <text evidence="1">This protein catalyzes the committed step to the synthesis of the acidic phospholipids.</text>
</comment>
<comment type="caution">
    <text evidence="21">The sequence shown here is derived from an EMBL/GenBank/DDBJ whole genome shotgun (WGS) entry which is preliminary data.</text>
</comment>
<gene>
    <name evidence="21" type="primary">pgsA</name>
    <name evidence="21" type="ORF">J3A84_01220</name>
</gene>
<dbReference type="Gene3D" id="1.20.120.1760">
    <property type="match status" value="1"/>
</dbReference>
<feature type="transmembrane region" description="Helical" evidence="20">
    <location>
        <begin position="126"/>
        <end position="144"/>
    </location>
</feature>
<evidence type="ECO:0000256" key="17">
    <source>
        <dbReference type="ARBA" id="ARBA00048586"/>
    </source>
</evidence>
<keyword evidence="12 20" id="KW-1133">Transmembrane helix</keyword>
<dbReference type="PANTHER" id="PTHR14269">
    <property type="entry name" value="CDP-DIACYLGLYCEROL--GLYCEROL-3-PHOSPHATE 3-PHOSPHATIDYLTRANSFERASE-RELATED"/>
    <property type="match status" value="1"/>
</dbReference>
<name>A0A939H5T7_9CLOT</name>
<evidence type="ECO:0000256" key="1">
    <source>
        <dbReference type="ARBA" id="ARBA00003973"/>
    </source>
</evidence>
<evidence type="ECO:0000256" key="20">
    <source>
        <dbReference type="SAM" id="Phobius"/>
    </source>
</evidence>
<dbReference type="EC" id="2.7.8.5" evidence="6 18"/>
<evidence type="ECO:0000256" key="18">
    <source>
        <dbReference type="NCBIfam" id="TIGR00560"/>
    </source>
</evidence>
<reference evidence="21" key="1">
    <citation type="submission" date="2021-03" db="EMBL/GenBank/DDBJ databases">
        <title>Proteiniclasticum marinus sp. nov., isolated from tidal flat sediment.</title>
        <authorList>
            <person name="Namirimu T."/>
            <person name="Yang J.-A."/>
            <person name="Yang S.-H."/>
            <person name="Kim Y.-J."/>
            <person name="Kwon K.K."/>
        </authorList>
    </citation>
    <scope>NUCLEOTIDE SEQUENCE</scope>
    <source>
        <strain evidence="21">SCR006</strain>
    </source>
</reference>
<dbReference type="AlphaFoldDB" id="A0A939H5T7"/>
<comment type="pathway">
    <text evidence="3">Phospholipid metabolism; phosphatidylglycerol biosynthesis; phosphatidylglycerol from CDP-diacylglycerol: step 1/2.</text>
</comment>
<dbReference type="PROSITE" id="PS00379">
    <property type="entry name" value="CDP_ALCOHOL_P_TRANSF"/>
    <property type="match status" value="1"/>
</dbReference>
<dbReference type="PANTHER" id="PTHR14269:SF62">
    <property type="entry name" value="CDP-DIACYLGLYCEROL--GLYCEROL-3-PHOSPHATE 3-PHOSPHATIDYLTRANSFERASE 1, CHLOROPLASTIC"/>
    <property type="match status" value="1"/>
</dbReference>
<accession>A0A939H5T7</accession>
<dbReference type="GO" id="GO:0008444">
    <property type="term" value="F:CDP-diacylglycerol-glycerol-3-phosphate 3-phosphatidyltransferase activity"/>
    <property type="evidence" value="ECO:0007669"/>
    <property type="project" value="UniProtKB-UniRule"/>
</dbReference>
<keyword evidence="11 20" id="KW-0812">Transmembrane</keyword>
<protein>
    <recommendedName>
        <fullName evidence="7 18">CDP-diacylglycerol--glycerol-3-phosphate 3-phosphatidyltransferase</fullName>
        <ecNumber evidence="6 18">2.7.8.5</ecNumber>
    </recommendedName>
</protein>
<evidence type="ECO:0000256" key="11">
    <source>
        <dbReference type="ARBA" id="ARBA00022692"/>
    </source>
</evidence>
<feature type="transmembrane region" description="Helical" evidence="20">
    <location>
        <begin position="164"/>
        <end position="185"/>
    </location>
</feature>
<dbReference type="NCBIfam" id="TIGR00560">
    <property type="entry name" value="pgsA"/>
    <property type="match status" value="1"/>
</dbReference>
<evidence type="ECO:0000256" key="3">
    <source>
        <dbReference type="ARBA" id="ARBA00005042"/>
    </source>
</evidence>